<gene>
    <name evidence="2" type="ORF">ANCCEY_02996</name>
</gene>
<evidence type="ECO:0008006" key="4">
    <source>
        <dbReference type="Google" id="ProtNLM"/>
    </source>
</evidence>
<dbReference type="GO" id="GO:0042765">
    <property type="term" value="C:GPI-anchor transamidase complex"/>
    <property type="evidence" value="ECO:0007669"/>
    <property type="project" value="InterPro"/>
</dbReference>
<dbReference type="GO" id="GO:0016255">
    <property type="term" value="P:attachment of GPI anchor to protein"/>
    <property type="evidence" value="ECO:0007669"/>
    <property type="project" value="TreeGrafter"/>
</dbReference>
<dbReference type="Proteomes" id="UP000054495">
    <property type="component" value="Unassembled WGS sequence"/>
</dbReference>
<sequence length="520" mass="57918">MRSLVTSSGQRNRLLQRVLDRPGLFGLISYAAALYYAAFILDYRNAEHTRISEHALMPGLVTERFDKDGLAAEYLQGLRENVKNKQDYICKCLQDAGLSCHKQRWWSTNVSGTNVYAVLRAPRATGVEAMLFAVDLTQREAAAMVMAYAAFARQQVYWARDLFFVFVDGGAPGMDAWLSEYHLVEDNALRGDPLPEMGGVMIGGVVMKSQATKSTKDPIVRIELNHLNGQLPNLDLFNSVVRIAGKGKFALHSTVYGVRDVEQGGSDWHMLVPLRAMYTQAFVAVEGIHSVMGKYGVQAYRDWTYLNTLTVPRTWLLMHAIGLCTWMASTKYFAEYGENAKNDVIFLGMSMLIPWGLMIPTPVTEIQSLRFFLLLECSLTAAAVSLVNFSLALCFALVAVPVLIKFTQDNEKRPRALLRTALALACHPAGIYGLFLVYGKPYLGYGGKALSLDVDTFTNALLRLVKENLVYGSHVLPLLLVLVLPMWNLVLPLALVRLKLVQHVDAEAQEAVDVRKDKNE</sequence>
<dbReference type="PANTHER" id="PTHR13304">
    <property type="entry name" value="GLYCOSYLPHOSPHATIDYLINOSITOL ANCHOR ATTACHMENT 1 PROTEIN"/>
    <property type="match status" value="1"/>
</dbReference>
<dbReference type="AlphaFoldDB" id="A0A0D6MBQ2"/>
<feature type="transmembrane region" description="Helical" evidence="1">
    <location>
        <begin position="315"/>
        <end position="333"/>
    </location>
</feature>
<keyword evidence="3" id="KW-1185">Reference proteome</keyword>
<feature type="transmembrane region" description="Helical" evidence="1">
    <location>
        <begin position="21"/>
        <end position="41"/>
    </location>
</feature>
<evidence type="ECO:0000256" key="1">
    <source>
        <dbReference type="SAM" id="Phobius"/>
    </source>
</evidence>
<organism evidence="2 3">
    <name type="scientific">Ancylostoma ceylanicum</name>
    <dbReference type="NCBI Taxonomy" id="53326"/>
    <lineage>
        <taxon>Eukaryota</taxon>
        <taxon>Metazoa</taxon>
        <taxon>Ecdysozoa</taxon>
        <taxon>Nematoda</taxon>
        <taxon>Chromadorea</taxon>
        <taxon>Rhabditida</taxon>
        <taxon>Rhabditina</taxon>
        <taxon>Rhabditomorpha</taxon>
        <taxon>Strongyloidea</taxon>
        <taxon>Ancylostomatidae</taxon>
        <taxon>Ancylostomatinae</taxon>
        <taxon>Ancylostoma</taxon>
    </lineage>
</organism>
<dbReference type="Pfam" id="PF04114">
    <property type="entry name" value="Gaa1"/>
    <property type="match status" value="2"/>
</dbReference>
<feature type="transmembrane region" description="Helical" evidence="1">
    <location>
        <begin position="383"/>
        <end position="404"/>
    </location>
</feature>
<accession>A0A0D6MBQ2</accession>
<proteinExistence type="predicted"/>
<keyword evidence="1" id="KW-0812">Transmembrane</keyword>
<reference evidence="2 3" key="1">
    <citation type="submission" date="2013-05" db="EMBL/GenBank/DDBJ databases">
        <title>Draft genome of the parasitic nematode Anyclostoma ceylanicum.</title>
        <authorList>
            <person name="Mitreva M."/>
        </authorList>
    </citation>
    <scope>NUCLEOTIDE SEQUENCE [LARGE SCALE GENOMIC DNA]</scope>
</reference>
<evidence type="ECO:0000313" key="2">
    <source>
        <dbReference type="EMBL" id="EPB77912.1"/>
    </source>
</evidence>
<dbReference type="PANTHER" id="PTHR13304:SF0">
    <property type="entry name" value="GLYCOSYLPHOSPHATIDYLINOSITOL ANCHOR ATTACHMENT 1 PROTEIN"/>
    <property type="match status" value="1"/>
</dbReference>
<feature type="transmembrane region" description="Helical" evidence="1">
    <location>
        <begin position="345"/>
        <end position="363"/>
    </location>
</feature>
<feature type="transmembrane region" description="Helical" evidence="1">
    <location>
        <begin position="416"/>
        <end position="438"/>
    </location>
</feature>
<keyword evidence="1" id="KW-1133">Transmembrane helix</keyword>
<protein>
    <recommendedName>
        <fullName evidence="4">Gaa1-like, GPI transamidase component</fullName>
    </recommendedName>
</protein>
<feature type="transmembrane region" description="Helical" evidence="1">
    <location>
        <begin position="475"/>
        <end position="496"/>
    </location>
</feature>
<dbReference type="InterPro" id="IPR007246">
    <property type="entry name" value="Gaa1"/>
</dbReference>
<name>A0A0D6MBQ2_9BILA</name>
<evidence type="ECO:0000313" key="3">
    <source>
        <dbReference type="Proteomes" id="UP000054495"/>
    </source>
</evidence>
<dbReference type="EMBL" id="KE124825">
    <property type="protein sequence ID" value="EPB77912.1"/>
    <property type="molecule type" value="Genomic_DNA"/>
</dbReference>
<keyword evidence="1" id="KW-0472">Membrane</keyword>